<keyword evidence="4" id="KW-1185">Reference proteome</keyword>
<evidence type="ECO:0000313" key="4">
    <source>
        <dbReference type="Proteomes" id="UP000030744"/>
    </source>
</evidence>
<dbReference type="AlphaFoldDB" id="U6JW38"/>
<organism evidence="3 4">
    <name type="scientific">Eimeria mitis</name>
    <dbReference type="NCBI Taxonomy" id="44415"/>
    <lineage>
        <taxon>Eukaryota</taxon>
        <taxon>Sar</taxon>
        <taxon>Alveolata</taxon>
        <taxon>Apicomplexa</taxon>
        <taxon>Conoidasida</taxon>
        <taxon>Coccidia</taxon>
        <taxon>Eucoccidiorida</taxon>
        <taxon>Eimeriorina</taxon>
        <taxon>Eimeriidae</taxon>
        <taxon>Eimeria</taxon>
    </lineage>
</organism>
<dbReference type="GeneID" id="25378227"/>
<dbReference type="RefSeq" id="XP_013350311.1">
    <property type="nucleotide sequence ID" value="XM_013494857.1"/>
</dbReference>
<dbReference type="InterPro" id="IPR021288">
    <property type="entry name" value="Surface_antigen"/>
</dbReference>
<dbReference type="OrthoDB" id="351471at2759"/>
<protein>
    <submittedName>
        <fullName evidence="3">SAG family member</fullName>
    </submittedName>
</protein>
<feature type="region of interest" description="Disordered" evidence="1">
    <location>
        <begin position="176"/>
        <end position="196"/>
    </location>
</feature>
<evidence type="ECO:0000313" key="3">
    <source>
        <dbReference type="EMBL" id="CDJ27733.1"/>
    </source>
</evidence>
<dbReference type="Proteomes" id="UP000030744">
    <property type="component" value="Unassembled WGS sequence"/>
</dbReference>
<dbReference type="VEuPathDB" id="ToxoDB:EMH_0034310"/>
<sequence length="258" mass="27563">MRSSTISVLRVLTVVGASFLLLAKANGNDDDPPSQTTTYKVTLGTLADSRCRQTLELLSWLQTGFTRLQLRYHPVKDLYCSGQFEETPETQSDTTSKTFASGTYAFQRVDDAEAPDCTAVVDEWKKSYSNFDGLPPSRKANEELYENQDNVSFVAMYNPSEDATADCRVVTCTKTTAPASPPAAKQGNDGSNAEGTETKGSAIICLTAPDVLPKSSESAPFTEDQWRQIAAALEGSASVVLPSAISLAVAVLGAVAAI</sequence>
<evidence type="ECO:0000256" key="2">
    <source>
        <dbReference type="SAM" id="SignalP"/>
    </source>
</evidence>
<accession>U6JW38</accession>
<feature type="chain" id="PRO_5004670943" evidence="2">
    <location>
        <begin position="28"/>
        <end position="258"/>
    </location>
</feature>
<keyword evidence="2" id="KW-0732">Signal</keyword>
<gene>
    <name evidence="3" type="ORF">EMH_0034310</name>
</gene>
<feature type="signal peptide" evidence="2">
    <location>
        <begin position="1"/>
        <end position="27"/>
    </location>
</feature>
<reference evidence="3" key="1">
    <citation type="submission" date="2013-10" db="EMBL/GenBank/DDBJ databases">
        <title>Genomic analysis of the causative agents of coccidiosis in chickens.</title>
        <authorList>
            <person name="Reid A.J."/>
            <person name="Blake D."/>
            <person name="Billington K."/>
            <person name="Browne H."/>
            <person name="Dunn M."/>
            <person name="Hung S."/>
            <person name="Kawahara F."/>
            <person name="Miranda-Saavedra D."/>
            <person name="Mourier T."/>
            <person name="Nagra H."/>
            <person name="Otto T.D."/>
            <person name="Rawlings N."/>
            <person name="Sanchez A."/>
            <person name="Sanders M."/>
            <person name="Subramaniam C."/>
            <person name="Tay Y."/>
            <person name="Dear P."/>
            <person name="Doerig C."/>
            <person name="Gruber A."/>
            <person name="Parkinson J."/>
            <person name="Shirley M."/>
            <person name="Wan K.L."/>
            <person name="Berriman M."/>
            <person name="Tomley F."/>
            <person name="Pain A."/>
        </authorList>
    </citation>
    <scope>NUCLEOTIDE SEQUENCE [LARGE SCALE GENOMIC DNA]</scope>
    <source>
        <strain evidence="3">Houghton</strain>
    </source>
</reference>
<dbReference type="EMBL" id="HG680129">
    <property type="protein sequence ID" value="CDJ27733.1"/>
    <property type="molecule type" value="Genomic_DNA"/>
</dbReference>
<name>U6JW38_9EIME</name>
<proteinExistence type="predicted"/>
<evidence type="ECO:0000256" key="1">
    <source>
        <dbReference type="SAM" id="MobiDB-lite"/>
    </source>
</evidence>
<reference evidence="3" key="2">
    <citation type="submission" date="2013-10" db="EMBL/GenBank/DDBJ databases">
        <authorList>
            <person name="Aslett M."/>
        </authorList>
    </citation>
    <scope>NUCLEOTIDE SEQUENCE [LARGE SCALE GENOMIC DNA]</scope>
    <source>
        <strain evidence="3">Houghton</strain>
    </source>
</reference>
<dbReference type="Pfam" id="PF11054">
    <property type="entry name" value="Surface_antigen"/>
    <property type="match status" value="1"/>
</dbReference>